<proteinExistence type="predicted"/>
<evidence type="ECO:0000313" key="1">
    <source>
        <dbReference type="EMBL" id="QPL06289.1"/>
    </source>
</evidence>
<evidence type="ECO:0008006" key="3">
    <source>
        <dbReference type="Google" id="ProtNLM"/>
    </source>
</evidence>
<evidence type="ECO:0000313" key="2">
    <source>
        <dbReference type="Proteomes" id="UP000594637"/>
    </source>
</evidence>
<protein>
    <recommendedName>
        <fullName evidence="3">Beta-glucosidase</fullName>
    </recommendedName>
</protein>
<organism evidence="1 2">
    <name type="scientific">Actinomyces respiraculi</name>
    <dbReference type="NCBI Taxonomy" id="2744574"/>
    <lineage>
        <taxon>Bacteria</taxon>
        <taxon>Bacillati</taxon>
        <taxon>Actinomycetota</taxon>
        <taxon>Actinomycetes</taxon>
        <taxon>Actinomycetales</taxon>
        <taxon>Actinomycetaceae</taxon>
        <taxon>Actinomyces</taxon>
    </lineage>
</organism>
<dbReference type="EMBL" id="CP063989">
    <property type="protein sequence ID" value="QPL06289.1"/>
    <property type="molecule type" value="Genomic_DNA"/>
</dbReference>
<keyword evidence="2" id="KW-1185">Reference proteome</keyword>
<dbReference type="AlphaFoldDB" id="A0A7T0LM37"/>
<name>A0A7T0LM37_9ACTO</name>
<dbReference type="Proteomes" id="UP000594637">
    <property type="component" value="Chromosome"/>
</dbReference>
<sequence>MTAVERHCGDLPFDDEAYTDVVGNRYAFGFGLGWDGVIDDERTHRYRAGS</sequence>
<accession>A0A7T0LM37</accession>
<dbReference type="KEGG" id="arep:ID810_05150"/>
<gene>
    <name evidence="1" type="ORF">ID810_05150</name>
</gene>
<reference evidence="1 2" key="1">
    <citation type="submission" date="2020-11" db="EMBL/GenBank/DDBJ databases">
        <title>Actinomyces sp. ZJ750.</title>
        <authorList>
            <person name="Zhou J."/>
        </authorList>
    </citation>
    <scope>NUCLEOTIDE SEQUENCE [LARGE SCALE GENOMIC DNA]</scope>
    <source>
        <strain evidence="1 2">ZJ750</strain>
    </source>
</reference>
<dbReference type="RefSeq" id="WP_166857781.1">
    <property type="nucleotide sequence ID" value="NZ_CP063989.1"/>
</dbReference>